<sequence>MKKIIIAVVITVVLVGATYKLAVDTEAGQNFLLDRALSARMVQPPVSEFLGLEVMVCGSSSPLPDPSRAQACIMVRAGNRIFLVDAGSGSAEVLRLEGVPMQLIGTILLTHFHSDHISAIADVNLGSWVAGRPARLQIVGPEGVNSVVAGFNLAYGLDRSYRTAHHGEDFLPSVLGALQAQTITPGVIYAEDELTITAFEVDHAPISPAVGYRFDYMGRSVVVTGDTIVTKGIEVAAKDADLLLTDALSHDLINAMSEGAAAGGMDRGATILKDIMDYHADTKNIGKMAAAAGVGQVAFYHLVPPVQNVVMENIFMRGVPSDTILTHDGMRFLLPAGSDVLEIVEKN</sequence>
<name>A0Y7N0_9GAMM</name>
<dbReference type="InterPro" id="IPR044094">
    <property type="entry name" value="AtsA-like_MBL-fold"/>
</dbReference>
<protein>
    <submittedName>
        <fullName evidence="3">Ribonuclease Z</fullName>
        <ecNumber evidence="3">3.1.26.11</ecNumber>
    </submittedName>
</protein>
<evidence type="ECO:0000313" key="4">
    <source>
        <dbReference type="Proteomes" id="UP000004931"/>
    </source>
</evidence>
<dbReference type="STRING" id="247633.GP2143_12801"/>
<dbReference type="GO" id="GO:0042781">
    <property type="term" value="F:3'-tRNA processing endoribonuclease activity"/>
    <property type="evidence" value="ECO:0007669"/>
    <property type="project" value="UniProtKB-EC"/>
</dbReference>
<keyword evidence="1 3" id="KW-0378">Hydrolase</keyword>
<dbReference type="PANTHER" id="PTHR46018">
    <property type="entry name" value="ZINC PHOSPHODIESTERASE ELAC PROTEIN 1"/>
    <property type="match status" value="1"/>
</dbReference>
<dbReference type="OrthoDB" id="9803916at2"/>
<dbReference type="eggNOG" id="COG1234">
    <property type="taxonomic scope" value="Bacteria"/>
</dbReference>
<evidence type="ECO:0000259" key="2">
    <source>
        <dbReference type="SMART" id="SM00849"/>
    </source>
</evidence>
<accession>A0Y7N0</accession>
<dbReference type="Proteomes" id="UP000004931">
    <property type="component" value="Unassembled WGS sequence"/>
</dbReference>
<dbReference type="EC" id="3.1.26.11" evidence="3"/>
<dbReference type="AlphaFoldDB" id="A0Y7N0"/>
<dbReference type="InterPro" id="IPR001279">
    <property type="entry name" value="Metallo-B-lactamas"/>
</dbReference>
<evidence type="ECO:0000256" key="1">
    <source>
        <dbReference type="ARBA" id="ARBA00022801"/>
    </source>
</evidence>
<dbReference type="SUPFAM" id="SSF56281">
    <property type="entry name" value="Metallo-hydrolase/oxidoreductase"/>
    <property type="match status" value="1"/>
</dbReference>
<dbReference type="CDD" id="cd07719">
    <property type="entry name" value="arylsulfatase_AtsA-like_MBL-fold"/>
    <property type="match status" value="1"/>
</dbReference>
<feature type="domain" description="Metallo-beta-lactamase" evidence="2">
    <location>
        <begin position="69"/>
        <end position="265"/>
    </location>
</feature>
<dbReference type="EMBL" id="AAVT01000001">
    <property type="protein sequence ID" value="EAW32134.1"/>
    <property type="molecule type" value="Genomic_DNA"/>
</dbReference>
<reference evidence="3 4" key="1">
    <citation type="journal article" date="2010" name="J. Bacteriol.">
        <title>Genome sequence of the oligotrophic marine Gammaproteobacterium HTCC2143, isolated from the Oregon Coast.</title>
        <authorList>
            <person name="Oh H.M."/>
            <person name="Kang I."/>
            <person name="Ferriera S."/>
            <person name="Giovannoni S.J."/>
            <person name="Cho J.C."/>
        </authorList>
    </citation>
    <scope>NUCLEOTIDE SEQUENCE [LARGE SCALE GENOMIC DNA]</scope>
    <source>
        <strain evidence="3 4">HTCC2143</strain>
    </source>
</reference>
<evidence type="ECO:0000313" key="3">
    <source>
        <dbReference type="EMBL" id="EAW32134.1"/>
    </source>
</evidence>
<dbReference type="SMART" id="SM00849">
    <property type="entry name" value="Lactamase_B"/>
    <property type="match status" value="1"/>
</dbReference>
<organism evidence="3 4">
    <name type="scientific">marine gamma proteobacterium HTCC2143</name>
    <dbReference type="NCBI Taxonomy" id="247633"/>
    <lineage>
        <taxon>Bacteria</taxon>
        <taxon>Pseudomonadati</taxon>
        <taxon>Pseudomonadota</taxon>
        <taxon>Gammaproteobacteria</taxon>
        <taxon>Cellvibrionales</taxon>
        <taxon>Spongiibacteraceae</taxon>
        <taxon>BD1-7 clade</taxon>
    </lineage>
</organism>
<keyword evidence="4" id="KW-1185">Reference proteome</keyword>
<dbReference type="PANTHER" id="PTHR46018:SF2">
    <property type="entry name" value="ZINC PHOSPHODIESTERASE ELAC PROTEIN 1"/>
    <property type="match status" value="1"/>
</dbReference>
<dbReference type="Gene3D" id="3.60.15.10">
    <property type="entry name" value="Ribonuclease Z/Hydroxyacylglutathione hydrolase-like"/>
    <property type="match status" value="1"/>
</dbReference>
<comment type="caution">
    <text evidence="3">The sequence shown here is derived from an EMBL/GenBank/DDBJ whole genome shotgun (WGS) entry which is preliminary data.</text>
</comment>
<dbReference type="InterPro" id="IPR036866">
    <property type="entry name" value="RibonucZ/Hydroxyglut_hydro"/>
</dbReference>
<dbReference type="Pfam" id="PF12706">
    <property type="entry name" value="Lactamase_B_2"/>
    <property type="match status" value="1"/>
</dbReference>
<proteinExistence type="predicted"/>
<gene>
    <name evidence="3" type="ORF">GP2143_12801</name>
</gene>